<keyword evidence="4" id="KW-1185">Reference proteome</keyword>
<accession>A0AAD1XJG2</accession>
<dbReference type="InterPro" id="IPR013083">
    <property type="entry name" value="Znf_RING/FYVE/PHD"/>
</dbReference>
<dbReference type="Pfam" id="PF04564">
    <property type="entry name" value="U-box"/>
    <property type="match status" value="1"/>
</dbReference>
<dbReference type="SUPFAM" id="SSF57850">
    <property type="entry name" value="RING/U-box"/>
    <property type="match status" value="1"/>
</dbReference>
<proteinExistence type="predicted"/>
<evidence type="ECO:0000313" key="4">
    <source>
        <dbReference type="Proteomes" id="UP001295684"/>
    </source>
</evidence>
<dbReference type="AlphaFoldDB" id="A0AAD1XJG2"/>
<dbReference type="GO" id="GO:0004842">
    <property type="term" value="F:ubiquitin-protein transferase activity"/>
    <property type="evidence" value="ECO:0007669"/>
    <property type="project" value="InterPro"/>
</dbReference>
<dbReference type="InterPro" id="IPR003613">
    <property type="entry name" value="Ubox_domain"/>
</dbReference>
<dbReference type="Gene3D" id="3.30.40.10">
    <property type="entry name" value="Zinc/RING finger domain, C3HC4 (zinc finger)"/>
    <property type="match status" value="1"/>
</dbReference>
<reference evidence="3" key="1">
    <citation type="submission" date="2023-07" db="EMBL/GenBank/DDBJ databases">
        <authorList>
            <consortium name="AG Swart"/>
            <person name="Singh M."/>
            <person name="Singh A."/>
            <person name="Seah K."/>
            <person name="Emmerich C."/>
        </authorList>
    </citation>
    <scope>NUCLEOTIDE SEQUENCE</scope>
    <source>
        <strain evidence="3">DP1</strain>
    </source>
</reference>
<dbReference type="EMBL" id="CAMPGE010015191">
    <property type="protein sequence ID" value="CAI2373827.1"/>
    <property type="molecule type" value="Genomic_DNA"/>
</dbReference>
<feature type="domain" description="U-box" evidence="2">
    <location>
        <begin position="236"/>
        <end position="300"/>
    </location>
</feature>
<feature type="coiled-coil region" evidence="1">
    <location>
        <begin position="5"/>
        <end position="39"/>
    </location>
</feature>
<keyword evidence="1" id="KW-0175">Coiled coil</keyword>
<evidence type="ECO:0000313" key="3">
    <source>
        <dbReference type="EMBL" id="CAI2373827.1"/>
    </source>
</evidence>
<dbReference type="GO" id="GO:0016567">
    <property type="term" value="P:protein ubiquitination"/>
    <property type="evidence" value="ECO:0007669"/>
    <property type="project" value="InterPro"/>
</dbReference>
<evidence type="ECO:0000259" key="2">
    <source>
        <dbReference type="SMART" id="SM00504"/>
    </source>
</evidence>
<organism evidence="3 4">
    <name type="scientific">Euplotes crassus</name>
    <dbReference type="NCBI Taxonomy" id="5936"/>
    <lineage>
        <taxon>Eukaryota</taxon>
        <taxon>Sar</taxon>
        <taxon>Alveolata</taxon>
        <taxon>Ciliophora</taxon>
        <taxon>Intramacronucleata</taxon>
        <taxon>Spirotrichea</taxon>
        <taxon>Hypotrichia</taxon>
        <taxon>Euplotida</taxon>
        <taxon>Euplotidae</taxon>
        <taxon>Moneuplotes</taxon>
    </lineage>
</organism>
<feature type="coiled-coil region" evidence="1">
    <location>
        <begin position="125"/>
        <end position="170"/>
    </location>
</feature>
<protein>
    <recommendedName>
        <fullName evidence="2">U-box domain-containing protein</fullName>
    </recommendedName>
</protein>
<name>A0AAD1XJG2_EUPCR</name>
<dbReference type="SMART" id="SM00504">
    <property type="entry name" value="Ubox"/>
    <property type="match status" value="1"/>
</dbReference>
<gene>
    <name evidence="3" type="ORF">ECRASSUSDP1_LOCUS15176</name>
</gene>
<evidence type="ECO:0000256" key="1">
    <source>
        <dbReference type="SAM" id="Coils"/>
    </source>
</evidence>
<sequence length="311" mass="35896">MMVTKQSLRNQIESKDQIIHNLEEKCRINNQRIKTYKDQISNLKEGITFSTVVSLRSLVNSQKVIIEKLRTKVQNQTKALADLNRCMKEKNSLLRQNEITNRYLNTRLQAMTKQLQKIDTLNTSVQRKDIQIAQLKAALLEEQNKNNKFMVELEEDLKIKQKQSQIFELNETLCKALKEDLPINKDSVETQNLEHLVCKLQLKVFELEELVSGGQVPTFKDPSKDFGPKIAKIKSHFECPILLEEIESPVICPSGHTVDLKVYEQLVRDGRKDPFSGEKLGDKVVVNRFMMTAKEIINPSNNVLKDHCKDH</sequence>
<dbReference type="CDD" id="cd16453">
    <property type="entry name" value="RING-Ubox"/>
    <property type="match status" value="1"/>
</dbReference>
<comment type="caution">
    <text evidence="3">The sequence shown here is derived from an EMBL/GenBank/DDBJ whole genome shotgun (WGS) entry which is preliminary data.</text>
</comment>
<dbReference type="Proteomes" id="UP001295684">
    <property type="component" value="Unassembled WGS sequence"/>
</dbReference>